<comment type="pathway">
    <text evidence="11">Amino-acid biosynthesis; L-methionine biosynthesis via salvage pathway; L-methionine from S-methyl-5-thio-alpha-D-ribose 1-phosphate: step 5/6.</text>
</comment>
<keyword evidence="8 11" id="KW-0408">Iron</keyword>
<sequence>MKAYWYDNKPGDQREPHDSGRSVTEDYLASIGVFYRYCPEVEAVNALAEERGYKNRDEVCVSPQTMGDMYESKVKIFFAEHLHEDEEIRYIRDGEGYFDVRGQEDEWVRIQLSKDDLLILPAGIYHRFTTDEKNYVKAMRLFKEEPKWTPLNRSEEVDTNPHRKMYLETLGSSAVAAR</sequence>
<dbReference type="InterPro" id="IPR027496">
    <property type="entry name" value="ARD_euk"/>
</dbReference>
<dbReference type="Proteomes" id="UP000327118">
    <property type="component" value="Unassembled WGS sequence"/>
</dbReference>
<dbReference type="AlphaFoldDB" id="A0A5N6Z8N0"/>
<dbReference type="UniPathway" id="UPA00904">
    <property type="reaction ID" value="UER00878"/>
</dbReference>
<evidence type="ECO:0000313" key="13">
    <source>
        <dbReference type="EMBL" id="KAE8353533.1"/>
    </source>
</evidence>
<dbReference type="InterPro" id="IPR011051">
    <property type="entry name" value="RmlC_Cupin_sf"/>
</dbReference>
<feature type="compositionally biased region" description="Basic and acidic residues" evidence="12">
    <location>
        <begin position="9"/>
        <end position="21"/>
    </location>
</feature>
<feature type="binding site" evidence="11">
    <location>
        <position position="87"/>
    </location>
    <ligand>
        <name>Fe(2+)</name>
        <dbReference type="ChEBI" id="CHEBI:29033"/>
        <note>for iron-dependent acireductone dioxygenase activity</note>
    </ligand>
</feature>
<evidence type="ECO:0000256" key="2">
    <source>
        <dbReference type="ARBA" id="ARBA00022490"/>
    </source>
</evidence>
<dbReference type="EC" id="1.13.11.54" evidence="11"/>
<comment type="cofactor">
    <cofactor evidence="11">
        <name>Fe(2+)</name>
        <dbReference type="ChEBI" id="CHEBI:29033"/>
    </cofactor>
    <cofactor evidence="11">
        <name>Ni(2+)</name>
        <dbReference type="ChEBI" id="CHEBI:49786"/>
    </cofactor>
    <text evidence="11">Binds either 1 Fe or Ni cation per monomer. Iron-binding promotes an acireductone dioxygenase reaction producing 2-keto-4-methylthiobutyrate, while nickel-binding promotes an acireductone dioxygenase reaction producing 3-(methylsulfanyl)propanoate.</text>
</comment>
<accession>A0A5N6Z8N0</accession>
<dbReference type="HAMAP" id="MF_03154">
    <property type="entry name" value="Salvage_MtnD_euk"/>
    <property type="match status" value="1"/>
</dbReference>
<evidence type="ECO:0000313" key="14">
    <source>
        <dbReference type="Proteomes" id="UP000327118"/>
    </source>
</evidence>
<keyword evidence="3 11" id="KW-0533">Nickel</keyword>
<protein>
    <recommendedName>
        <fullName evidence="11">Acireductone dioxygenase</fullName>
    </recommendedName>
    <alternativeName>
        <fullName evidence="11">Acireductone dioxygenase (Fe(2+)-requiring)</fullName>
        <shortName evidence="11">ARD'</shortName>
        <shortName evidence="11">Fe-ARD</shortName>
        <ecNumber evidence="11">1.13.11.54</ecNumber>
    </alternativeName>
    <alternativeName>
        <fullName evidence="11">Acireductone dioxygenase (Ni(2+)-requiring)</fullName>
        <shortName evidence="11">ARD</shortName>
        <shortName evidence="11">Ni-ARD</shortName>
        <ecNumber evidence="11">1.13.11.53</ecNumber>
    </alternativeName>
</protein>
<evidence type="ECO:0000256" key="3">
    <source>
        <dbReference type="ARBA" id="ARBA00022596"/>
    </source>
</evidence>
<feature type="binding site" evidence="11">
    <location>
        <position position="126"/>
    </location>
    <ligand>
        <name>Ni(2+)</name>
        <dbReference type="ChEBI" id="CHEBI:49786"/>
        <note>for nickel-dependent acireductone dioxygenase activity</note>
    </ligand>
</feature>
<dbReference type="InterPro" id="IPR004313">
    <property type="entry name" value="ARD"/>
</dbReference>
<comment type="similarity">
    <text evidence="11">Belongs to the acireductone dioxygenase (ARD) family.</text>
</comment>
<feature type="binding site" evidence="11">
    <location>
        <position position="81"/>
    </location>
    <ligand>
        <name>Ni(2+)</name>
        <dbReference type="ChEBI" id="CHEBI:49786"/>
        <note>for nickel-dependent acireductone dioxygenase activity</note>
    </ligand>
</feature>
<evidence type="ECO:0000256" key="6">
    <source>
        <dbReference type="ARBA" id="ARBA00022964"/>
    </source>
</evidence>
<keyword evidence="6 11" id="KW-0223">Dioxygenase</keyword>
<comment type="catalytic activity">
    <reaction evidence="1 11">
        <text>1,2-dihydroxy-5-(methylsulfanyl)pent-1-en-3-one + O2 = 4-methylsulfanyl-2-oxobutanoate + formate + 2 H(+)</text>
        <dbReference type="Rhea" id="RHEA:24504"/>
        <dbReference type="ChEBI" id="CHEBI:15378"/>
        <dbReference type="ChEBI" id="CHEBI:15379"/>
        <dbReference type="ChEBI" id="CHEBI:15740"/>
        <dbReference type="ChEBI" id="CHEBI:16723"/>
        <dbReference type="ChEBI" id="CHEBI:49252"/>
        <dbReference type="EC" id="1.13.11.54"/>
    </reaction>
</comment>
<dbReference type="InterPro" id="IPR014710">
    <property type="entry name" value="RmlC-like_jellyroll"/>
</dbReference>
<feature type="region of interest" description="Disordered" evidence="12">
    <location>
        <begin position="1"/>
        <end position="21"/>
    </location>
</feature>
<name>A0A5N6Z8N0_9EURO</name>
<feature type="binding site" evidence="11">
    <location>
        <position position="83"/>
    </location>
    <ligand>
        <name>Ni(2+)</name>
        <dbReference type="ChEBI" id="CHEBI:49786"/>
        <note>for nickel-dependent acireductone dioxygenase activity</note>
    </ligand>
</feature>
<gene>
    <name evidence="11" type="primary">ADI1</name>
    <name evidence="13" type="ORF">BDV28DRAFT_132915</name>
</gene>
<feature type="binding site" evidence="11">
    <location>
        <position position="83"/>
    </location>
    <ligand>
        <name>Fe(2+)</name>
        <dbReference type="ChEBI" id="CHEBI:29033"/>
        <note>for iron-dependent acireductone dioxygenase activity</note>
    </ligand>
</feature>
<dbReference type="GO" id="GO:0010308">
    <property type="term" value="F:acireductone dioxygenase (Ni2+-requiring) activity"/>
    <property type="evidence" value="ECO:0007669"/>
    <property type="project" value="UniProtKB-UniRule"/>
</dbReference>
<dbReference type="OrthoDB" id="1867259at2759"/>
<dbReference type="FunFam" id="2.60.120.10:FF:000079">
    <property type="entry name" value="1,2-dihydroxy-3-keto-5-methylthiopentene dioxygenase"/>
    <property type="match status" value="1"/>
</dbReference>
<feature type="binding site" evidence="11">
    <location>
        <position position="81"/>
    </location>
    <ligand>
        <name>Fe(2+)</name>
        <dbReference type="ChEBI" id="CHEBI:29033"/>
        <note>for iron-dependent acireductone dioxygenase activity</note>
    </ligand>
</feature>
<reference evidence="14" key="1">
    <citation type="submission" date="2019-04" db="EMBL/GenBank/DDBJ databases">
        <title>Friends and foes A comparative genomics studyof 23 Aspergillus species from section Flavi.</title>
        <authorList>
            <consortium name="DOE Joint Genome Institute"/>
            <person name="Kjaerbolling I."/>
            <person name="Vesth T."/>
            <person name="Frisvad J.C."/>
            <person name="Nybo J.L."/>
            <person name="Theobald S."/>
            <person name="Kildgaard S."/>
            <person name="Isbrandt T."/>
            <person name="Kuo A."/>
            <person name="Sato A."/>
            <person name="Lyhne E.K."/>
            <person name="Kogle M.E."/>
            <person name="Wiebenga A."/>
            <person name="Kun R.S."/>
            <person name="Lubbers R.J."/>
            <person name="Makela M.R."/>
            <person name="Barry K."/>
            <person name="Chovatia M."/>
            <person name="Clum A."/>
            <person name="Daum C."/>
            <person name="Haridas S."/>
            <person name="He G."/>
            <person name="LaButti K."/>
            <person name="Lipzen A."/>
            <person name="Mondo S."/>
            <person name="Riley R."/>
            <person name="Salamov A."/>
            <person name="Simmons B.A."/>
            <person name="Magnuson J.K."/>
            <person name="Henrissat B."/>
            <person name="Mortensen U.H."/>
            <person name="Larsen T.O."/>
            <person name="Devries R.P."/>
            <person name="Grigoriev I.V."/>
            <person name="Machida M."/>
            <person name="Baker S.E."/>
            <person name="Andersen M.R."/>
        </authorList>
    </citation>
    <scope>NUCLEOTIDE SEQUENCE [LARGE SCALE GENOMIC DNA]</scope>
    <source>
        <strain evidence="14">CBS 553.77</strain>
    </source>
</reference>
<dbReference type="GO" id="GO:0016151">
    <property type="term" value="F:nickel cation binding"/>
    <property type="evidence" value="ECO:0007669"/>
    <property type="project" value="UniProtKB-UniRule"/>
</dbReference>
<evidence type="ECO:0000256" key="11">
    <source>
        <dbReference type="HAMAP-Rule" id="MF_03154"/>
    </source>
</evidence>
<evidence type="ECO:0000256" key="7">
    <source>
        <dbReference type="ARBA" id="ARBA00023002"/>
    </source>
</evidence>
<dbReference type="CDD" id="cd02232">
    <property type="entry name" value="cupin_ARD"/>
    <property type="match status" value="1"/>
</dbReference>
<organism evidence="13 14">
    <name type="scientific">Aspergillus coremiiformis</name>
    <dbReference type="NCBI Taxonomy" id="138285"/>
    <lineage>
        <taxon>Eukaryota</taxon>
        <taxon>Fungi</taxon>
        <taxon>Dikarya</taxon>
        <taxon>Ascomycota</taxon>
        <taxon>Pezizomycotina</taxon>
        <taxon>Eurotiomycetes</taxon>
        <taxon>Eurotiomycetidae</taxon>
        <taxon>Eurotiales</taxon>
        <taxon>Aspergillaceae</taxon>
        <taxon>Aspergillus</taxon>
        <taxon>Aspergillus subgen. Circumdati</taxon>
    </lineage>
</organism>
<feature type="binding site" evidence="11">
    <location>
        <position position="87"/>
    </location>
    <ligand>
        <name>Ni(2+)</name>
        <dbReference type="ChEBI" id="CHEBI:49786"/>
        <note>for nickel-dependent acireductone dioxygenase activity</note>
    </ligand>
</feature>
<keyword evidence="14" id="KW-1185">Reference proteome</keyword>
<dbReference type="GO" id="GO:0005506">
    <property type="term" value="F:iron ion binding"/>
    <property type="evidence" value="ECO:0007669"/>
    <property type="project" value="UniProtKB-UniRule"/>
</dbReference>
<keyword evidence="4 11" id="KW-0028">Amino-acid biosynthesis</keyword>
<evidence type="ECO:0000256" key="12">
    <source>
        <dbReference type="SAM" id="MobiDB-lite"/>
    </source>
</evidence>
<evidence type="ECO:0000256" key="9">
    <source>
        <dbReference type="ARBA" id="ARBA00023167"/>
    </source>
</evidence>
<dbReference type="PANTHER" id="PTHR23418">
    <property type="entry name" value="ACIREDUCTONE DIOXYGENASE"/>
    <property type="match status" value="1"/>
</dbReference>
<dbReference type="EMBL" id="ML739095">
    <property type="protein sequence ID" value="KAE8353533.1"/>
    <property type="molecule type" value="Genomic_DNA"/>
</dbReference>
<feature type="binding site" evidence="11">
    <location>
        <position position="126"/>
    </location>
    <ligand>
        <name>Fe(2+)</name>
        <dbReference type="ChEBI" id="CHEBI:29033"/>
        <note>for iron-dependent acireductone dioxygenase activity</note>
    </ligand>
</feature>
<keyword evidence="5 11" id="KW-0479">Metal-binding</keyword>
<evidence type="ECO:0000256" key="10">
    <source>
        <dbReference type="ARBA" id="ARBA00023242"/>
    </source>
</evidence>
<keyword evidence="10 11" id="KW-0539">Nucleus</keyword>
<dbReference type="SUPFAM" id="SSF51182">
    <property type="entry name" value="RmlC-like cupins"/>
    <property type="match status" value="1"/>
</dbReference>
<comment type="function">
    <text evidence="11">Catalyzes 2 different reactions between oxygen and the acireductone 1,2-dihydroxy-3-keto-5-methylthiopentene (DHK-MTPene) depending upon the metal bound in the active site. Fe-containing acireductone dioxygenase (Fe-ARD) produces formate and 2-keto-4-methylthiobutyrate (KMTB), the alpha-ketoacid precursor of methionine in the methionine recycle pathway. Ni-containing acireductone dioxygenase (Ni-ARD) produces methylthiopropionate, carbon monoxide and formate, and does not lie on the methionine recycle pathway.</text>
</comment>
<keyword evidence="7 11" id="KW-0560">Oxidoreductase</keyword>
<dbReference type="PANTHER" id="PTHR23418:SF0">
    <property type="entry name" value="ACIREDUCTONE DIOXYGENASE"/>
    <property type="match status" value="1"/>
</dbReference>
<dbReference type="Gene3D" id="2.60.120.10">
    <property type="entry name" value="Jelly Rolls"/>
    <property type="match status" value="1"/>
</dbReference>
<evidence type="ECO:0000256" key="4">
    <source>
        <dbReference type="ARBA" id="ARBA00022605"/>
    </source>
</evidence>
<comment type="catalytic activity">
    <reaction evidence="11">
        <text>1,2-dihydroxy-5-(methylsulfanyl)pent-1-en-3-one + O2 = 3-(methylsulfanyl)propanoate + CO + formate + 2 H(+)</text>
        <dbReference type="Rhea" id="RHEA:14161"/>
        <dbReference type="ChEBI" id="CHEBI:15378"/>
        <dbReference type="ChEBI" id="CHEBI:15379"/>
        <dbReference type="ChEBI" id="CHEBI:15740"/>
        <dbReference type="ChEBI" id="CHEBI:17245"/>
        <dbReference type="ChEBI" id="CHEBI:49016"/>
        <dbReference type="ChEBI" id="CHEBI:49252"/>
        <dbReference type="EC" id="1.13.11.53"/>
    </reaction>
</comment>
<dbReference type="GO" id="GO:0005737">
    <property type="term" value="C:cytoplasm"/>
    <property type="evidence" value="ECO:0007669"/>
    <property type="project" value="UniProtKB-SubCell"/>
</dbReference>
<dbReference type="Pfam" id="PF03079">
    <property type="entry name" value="ARD"/>
    <property type="match status" value="1"/>
</dbReference>
<proteinExistence type="inferred from homology"/>
<evidence type="ECO:0000256" key="8">
    <source>
        <dbReference type="ARBA" id="ARBA00023004"/>
    </source>
</evidence>
<keyword evidence="2 11" id="KW-0963">Cytoplasm</keyword>
<evidence type="ECO:0000256" key="1">
    <source>
        <dbReference type="ARBA" id="ARBA00000428"/>
    </source>
</evidence>
<keyword evidence="9 11" id="KW-0486">Methionine biosynthesis</keyword>
<evidence type="ECO:0000256" key="5">
    <source>
        <dbReference type="ARBA" id="ARBA00022723"/>
    </source>
</evidence>
<dbReference type="GO" id="GO:0019509">
    <property type="term" value="P:L-methionine salvage from methylthioadenosine"/>
    <property type="evidence" value="ECO:0007669"/>
    <property type="project" value="UniProtKB-UniRule"/>
</dbReference>
<dbReference type="GO" id="GO:0010309">
    <property type="term" value="F:acireductone dioxygenase [iron(II)-requiring] activity"/>
    <property type="evidence" value="ECO:0007669"/>
    <property type="project" value="UniProtKB-UniRule"/>
</dbReference>
<dbReference type="EC" id="1.13.11.53" evidence="11"/>
<dbReference type="GO" id="GO:0005634">
    <property type="term" value="C:nucleus"/>
    <property type="evidence" value="ECO:0007669"/>
    <property type="project" value="UniProtKB-SubCell"/>
</dbReference>
<comment type="subcellular location">
    <subcellularLocation>
        <location evidence="11">Cytoplasm</location>
    </subcellularLocation>
    <subcellularLocation>
        <location evidence="11">Nucleus</location>
    </subcellularLocation>
</comment>